<evidence type="ECO:0000256" key="2">
    <source>
        <dbReference type="ARBA" id="ARBA00022679"/>
    </source>
</evidence>
<dbReference type="PROSITE" id="PS00108">
    <property type="entry name" value="PROTEIN_KINASE_ST"/>
    <property type="match status" value="1"/>
</dbReference>
<keyword evidence="10" id="KW-1185">Reference proteome</keyword>
<name>A0A8J5XUK4_DIALT</name>
<dbReference type="Gene3D" id="3.30.200.20">
    <property type="entry name" value="Phosphorylase Kinase, domain 1"/>
    <property type="match status" value="1"/>
</dbReference>
<dbReference type="GO" id="GO:0005524">
    <property type="term" value="F:ATP binding"/>
    <property type="evidence" value="ECO:0007669"/>
    <property type="project" value="UniProtKB-UniRule"/>
</dbReference>
<dbReference type="SUPFAM" id="SSF56112">
    <property type="entry name" value="Protein kinase-like (PK-like)"/>
    <property type="match status" value="1"/>
</dbReference>
<feature type="region of interest" description="Disordered" evidence="7">
    <location>
        <begin position="458"/>
        <end position="526"/>
    </location>
</feature>
<organism evidence="9 10">
    <name type="scientific">Diacronema lutheri</name>
    <name type="common">Unicellular marine alga</name>
    <name type="synonym">Monochrysis lutheri</name>
    <dbReference type="NCBI Taxonomy" id="2081491"/>
    <lineage>
        <taxon>Eukaryota</taxon>
        <taxon>Haptista</taxon>
        <taxon>Haptophyta</taxon>
        <taxon>Pavlovophyceae</taxon>
        <taxon>Pavlovales</taxon>
        <taxon>Pavlovaceae</taxon>
        <taxon>Diacronema</taxon>
    </lineage>
</organism>
<dbReference type="InterPro" id="IPR017441">
    <property type="entry name" value="Protein_kinase_ATP_BS"/>
</dbReference>
<dbReference type="PROSITE" id="PS00107">
    <property type="entry name" value="PROTEIN_KINASE_ATP"/>
    <property type="match status" value="1"/>
</dbReference>
<evidence type="ECO:0000313" key="9">
    <source>
        <dbReference type="EMBL" id="KAG8468777.1"/>
    </source>
</evidence>
<keyword evidence="2" id="KW-0808">Transferase</keyword>
<feature type="compositionally biased region" description="Gly residues" evidence="7">
    <location>
        <begin position="507"/>
        <end position="526"/>
    </location>
</feature>
<dbReference type="PANTHER" id="PTHR24347">
    <property type="entry name" value="SERINE/THREONINE-PROTEIN KINASE"/>
    <property type="match status" value="1"/>
</dbReference>
<protein>
    <recommendedName>
        <fullName evidence="8">Protein kinase domain-containing protein</fullName>
    </recommendedName>
</protein>
<keyword evidence="3 6" id="KW-0547">Nucleotide-binding</keyword>
<evidence type="ECO:0000256" key="3">
    <source>
        <dbReference type="ARBA" id="ARBA00022741"/>
    </source>
</evidence>
<evidence type="ECO:0000256" key="5">
    <source>
        <dbReference type="ARBA" id="ARBA00022840"/>
    </source>
</evidence>
<evidence type="ECO:0000256" key="7">
    <source>
        <dbReference type="SAM" id="MobiDB-lite"/>
    </source>
</evidence>
<dbReference type="Proteomes" id="UP000751190">
    <property type="component" value="Unassembled WGS sequence"/>
</dbReference>
<evidence type="ECO:0000256" key="6">
    <source>
        <dbReference type="PROSITE-ProRule" id="PRU10141"/>
    </source>
</evidence>
<dbReference type="Pfam" id="PF00069">
    <property type="entry name" value="Pkinase"/>
    <property type="match status" value="1"/>
</dbReference>
<dbReference type="Gene3D" id="1.10.510.10">
    <property type="entry name" value="Transferase(Phosphotransferase) domain 1"/>
    <property type="match status" value="1"/>
</dbReference>
<keyword evidence="5 6" id="KW-0067">ATP-binding</keyword>
<evidence type="ECO:0000259" key="8">
    <source>
        <dbReference type="PROSITE" id="PS50011"/>
    </source>
</evidence>
<gene>
    <name evidence="9" type="ORF">KFE25_007295</name>
</gene>
<dbReference type="InterPro" id="IPR011009">
    <property type="entry name" value="Kinase-like_dom_sf"/>
</dbReference>
<feature type="domain" description="Protein kinase" evidence="8">
    <location>
        <begin position="26"/>
        <end position="321"/>
    </location>
</feature>
<dbReference type="CDD" id="cd05117">
    <property type="entry name" value="STKc_CAMK"/>
    <property type="match status" value="1"/>
</dbReference>
<dbReference type="FunFam" id="3.30.200.20:FF:000315">
    <property type="entry name" value="Calcium-dependent protein kinase 3"/>
    <property type="match status" value="1"/>
</dbReference>
<dbReference type="PROSITE" id="PS50011">
    <property type="entry name" value="PROTEIN_KINASE_DOM"/>
    <property type="match status" value="1"/>
</dbReference>
<dbReference type="OrthoDB" id="40902at2759"/>
<dbReference type="InterPro" id="IPR000719">
    <property type="entry name" value="Prot_kinase_dom"/>
</dbReference>
<dbReference type="EMBL" id="JAGTXO010000003">
    <property type="protein sequence ID" value="KAG8468777.1"/>
    <property type="molecule type" value="Genomic_DNA"/>
</dbReference>
<proteinExistence type="predicted"/>
<evidence type="ECO:0000256" key="4">
    <source>
        <dbReference type="ARBA" id="ARBA00022777"/>
    </source>
</evidence>
<accession>A0A8J5XUK4</accession>
<dbReference type="SMART" id="SM00220">
    <property type="entry name" value="S_TKc"/>
    <property type="match status" value="1"/>
</dbReference>
<evidence type="ECO:0000256" key="1">
    <source>
        <dbReference type="ARBA" id="ARBA00022527"/>
    </source>
</evidence>
<reference evidence="9" key="1">
    <citation type="submission" date="2021-05" db="EMBL/GenBank/DDBJ databases">
        <title>The genome of the haptophyte Pavlova lutheri (Diacronema luteri, Pavlovales) - a model for lipid biosynthesis in eukaryotic algae.</title>
        <authorList>
            <person name="Hulatt C.J."/>
            <person name="Posewitz M.C."/>
        </authorList>
    </citation>
    <scope>NUCLEOTIDE SEQUENCE</scope>
    <source>
        <strain evidence="9">NIVA-4/92</strain>
    </source>
</reference>
<feature type="binding site" evidence="6">
    <location>
        <position position="55"/>
    </location>
    <ligand>
        <name>ATP</name>
        <dbReference type="ChEBI" id="CHEBI:30616"/>
    </ligand>
</feature>
<keyword evidence="1" id="KW-0723">Serine/threonine-protein kinase</keyword>
<dbReference type="InterPro" id="IPR008271">
    <property type="entry name" value="Ser/Thr_kinase_AS"/>
</dbReference>
<evidence type="ECO:0000313" key="10">
    <source>
        <dbReference type="Proteomes" id="UP000751190"/>
    </source>
</evidence>
<keyword evidence="4" id="KW-0418">Kinase</keyword>
<comment type="caution">
    <text evidence="9">The sequence shown here is derived from an EMBL/GenBank/DDBJ whole genome shotgun (WGS) entry which is preliminary data.</text>
</comment>
<sequence>MSRPVPVPGREQIMGAATGRTLEEHYELLEVLGRGSFSVVHRARHRQTGEVFACKVIDKWSIHNRQRLANEIEVLQRVSHPSVIRLHDIFETDRVLALVTDIAAGGELFDKIVDKGHYSEKEASEVVRCLLSAIGHLHSHGIVHRDIKPENILLARPGSDVDVKLSDFGLAKIFSGDEAGTPGALGASADDGALGAAAGSCGGNAAAFGGGAYGRARAFTVCGTDYYVAPEVLRQAGYTHACDLWSLGVVLYILLSGCPPFYEGNEEGISVQRKIVSGSYSFPDRYWSEVSAEAKDLVSRLLQVDPAQRYTVQQSLAHPWVTRQGVSSGSLPRQNAELFRTFNNKRKNSVAGSPLVGSYSLFGSLQSPADSSFHMPGKHKRIAPGPPAAQLPAHAAVGLPPQPAHTAAGAPGGGCACGNGGWCGCACGNGGWCGCADGAAAGGKACGGGGGGLAAGGLSAAAARPPPPPPHARDDPGAAHAASACEGGRAGGGHARDVAPFSATATVGGGVPIPGSGSGGGGGGARGVPIPHAAHCGNPHLGGHPHLNSLCAHGAADLSGAGSLSASPPVGLLSASPNPGGAAFLMEI</sequence>
<dbReference type="AlphaFoldDB" id="A0A8J5XUK4"/>
<dbReference type="GO" id="GO:0004674">
    <property type="term" value="F:protein serine/threonine kinase activity"/>
    <property type="evidence" value="ECO:0007669"/>
    <property type="project" value="UniProtKB-KW"/>
</dbReference>